<feature type="transmembrane region" description="Helical" evidence="6">
    <location>
        <begin position="397"/>
        <end position="421"/>
    </location>
</feature>
<feature type="transmembrane region" description="Helical" evidence="6">
    <location>
        <begin position="693"/>
        <end position="714"/>
    </location>
</feature>
<feature type="transmembrane region" description="Helical" evidence="6">
    <location>
        <begin position="606"/>
        <end position="623"/>
    </location>
</feature>
<keyword evidence="11" id="KW-1185">Reference proteome</keyword>
<feature type="transmembrane region" description="Helical" evidence="6">
    <location>
        <begin position="550"/>
        <end position="569"/>
    </location>
</feature>
<dbReference type="InterPro" id="IPR014025">
    <property type="entry name" value="Glutaredoxin_subgr"/>
</dbReference>
<feature type="transmembrane region" description="Helical" evidence="6">
    <location>
        <begin position="659"/>
        <end position="681"/>
    </location>
</feature>
<dbReference type="Pfam" id="PF00462">
    <property type="entry name" value="Glutaredoxin"/>
    <property type="match status" value="1"/>
</dbReference>
<dbReference type="Gene3D" id="3.40.30.10">
    <property type="entry name" value="Glutaredoxin"/>
    <property type="match status" value="1"/>
</dbReference>
<sequence length="920" mass="98399">METGTDIEAKMGDVEAGEGSDIALDTAVKDININLVDTLANDDVVIVGKSTCGFCTEAVRALQDLGVSPTIILVDKMKTGGSALRKEAATLSGHPTVPMIWISGKFIGGCHELKELIASGAIYKSFDNFKVAPAAGGGNAAAEAAAASAAVAIYPSKEAARTLPFYYPETNDDHVVYWGARLMCVLSAFIVGFGDRGVIGWVTLGFLCDFCLRLFGGAGCSPIGALSLCLNTLFRRWKEPKFLSAASKQFAALCGVSFVAIATGGFLGGYPEVGRAFMAAMVVLNATQGFLAWCLGCWFFAMGVELGLIPASIHRLHLQLLHEKRYTWRFTHTYTTDRRAPPSVTQRTPGLPANPTDLTSKKRSDKDKWQRNNPVKFAAELAAPLTDKWQWFNPVKYAAVTHFAAPLTVVSAGVPWLYLGYDTVSEVVAWVGIAMFAVLFLLFAAKTIRFPRKTRKELAHPQKAAAFALIPITLTVFAAQMRQHATLSDVAFWGGAVLSCGCASMHLASLVAHPWSADAVDAMWLVPALSSVISAQLISSSSLSAFGRYMLAYGIVAYLALWPMTLHKVITMFNDDFRSRYGVAILACCPAAIGLAIKALESAADAVFSPILACCLAAIGVAVRAARWPLSSCIAILACCPAAIGLAIKALESAAADAVFEYCFLASVGLTTAVLVAAYPFNFFREGKFQMSAWALGFPLNLVATAAVVYDAAIESRSTQFLSIFFVGAGGMASATLLLNMLNSLLNGGVFVPLQKWGPFSFWQMVHEAVRHEATELAEQLTRVGGPGSQSLSNFCARLDRLCYNIDIHATQEDTVMFPILALYFPGLQESSVAQHQEEHQRHGDFMAALKALGDAATLDEGDRLLADVRAQGAGVVGQRKSVSNAICRCFVAALKALDDAATLDEGDRLLADVRAQGTG</sequence>
<dbReference type="Pfam" id="PF01814">
    <property type="entry name" value="Hemerythrin"/>
    <property type="match status" value="1"/>
</dbReference>
<keyword evidence="3 6" id="KW-1133">Transmembrane helix</keyword>
<dbReference type="GO" id="GO:0015038">
    <property type="term" value="F:glutathione disulfide oxidoreductase activity"/>
    <property type="evidence" value="ECO:0007669"/>
    <property type="project" value="TreeGrafter"/>
</dbReference>
<evidence type="ECO:0000256" key="2">
    <source>
        <dbReference type="ARBA" id="ARBA00022692"/>
    </source>
</evidence>
<feature type="compositionally biased region" description="Basic and acidic residues" evidence="5">
    <location>
        <begin position="359"/>
        <end position="368"/>
    </location>
</feature>
<evidence type="ECO:0000313" key="10">
    <source>
        <dbReference type="EMBL" id="KAG5178887.1"/>
    </source>
</evidence>
<dbReference type="GO" id="GO:0055085">
    <property type="term" value="P:transmembrane transport"/>
    <property type="evidence" value="ECO:0007669"/>
    <property type="project" value="InterPro"/>
</dbReference>
<gene>
    <name evidence="10" type="ORF">JKP88DRAFT_280797</name>
</gene>
<evidence type="ECO:0000259" key="9">
    <source>
        <dbReference type="Pfam" id="PF14340"/>
    </source>
</evidence>
<dbReference type="InterPro" id="IPR012312">
    <property type="entry name" value="Hemerythrin-like"/>
</dbReference>
<dbReference type="PROSITE" id="PS51354">
    <property type="entry name" value="GLUTAREDOXIN_2"/>
    <property type="match status" value="1"/>
</dbReference>
<dbReference type="GO" id="GO:0005737">
    <property type="term" value="C:cytoplasm"/>
    <property type="evidence" value="ECO:0007669"/>
    <property type="project" value="TreeGrafter"/>
</dbReference>
<dbReference type="SUPFAM" id="SSF52833">
    <property type="entry name" value="Thioredoxin-like"/>
    <property type="match status" value="1"/>
</dbReference>
<reference evidence="10" key="1">
    <citation type="submission" date="2021-02" db="EMBL/GenBank/DDBJ databases">
        <title>First Annotated Genome of the Yellow-green Alga Tribonema minus.</title>
        <authorList>
            <person name="Mahan K.M."/>
        </authorList>
    </citation>
    <scope>NUCLEOTIDE SEQUENCE</scope>
    <source>
        <strain evidence="10">UTEX B ZZ1240</strain>
    </source>
</reference>
<accession>A0A836CB11</accession>
<keyword evidence="4 6" id="KW-0472">Membrane</keyword>
<dbReference type="Gene3D" id="1.50.10.150">
    <property type="entry name" value="Voltage-dependent anion channel"/>
    <property type="match status" value="1"/>
</dbReference>
<dbReference type="GO" id="GO:0016020">
    <property type="term" value="C:membrane"/>
    <property type="evidence" value="ECO:0007669"/>
    <property type="project" value="UniProtKB-SubCell"/>
</dbReference>
<feature type="domain" description="Glutaredoxin" evidence="7">
    <location>
        <begin position="44"/>
        <end position="107"/>
    </location>
</feature>
<feature type="transmembrane region" description="Helical" evidence="6">
    <location>
        <begin position="581"/>
        <end position="600"/>
    </location>
</feature>
<dbReference type="GO" id="GO:0034599">
    <property type="term" value="P:cellular response to oxidative stress"/>
    <property type="evidence" value="ECO:0007669"/>
    <property type="project" value="TreeGrafter"/>
</dbReference>
<dbReference type="CDD" id="cd12108">
    <property type="entry name" value="Hr-like"/>
    <property type="match status" value="1"/>
</dbReference>
<evidence type="ECO:0000313" key="11">
    <source>
        <dbReference type="Proteomes" id="UP000664859"/>
    </source>
</evidence>
<dbReference type="InterPro" id="IPR025508">
    <property type="entry name" value="DUF4395"/>
</dbReference>
<evidence type="ECO:0000256" key="4">
    <source>
        <dbReference type="ARBA" id="ARBA00023136"/>
    </source>
</evidence>
<keyword evidence="2 6" id="KW-0812">Transmembrane</keyword>
<dbReference type="PRINTS" id="PR00160">
    <property type="entry name" value="GLUTAREDOXIN"/>
</dbReference>
<dbReference type="OrthoDB" id="418495at2759"/>
<name>A0A836CB11_9STRA</name>
<evidence type="ECO:0000256" key="5">
    <source>
        <dbReference type="SAM" id="MobiDB-lite"/>
    </source>
</evidence>
<feature type="region of interest" description="Disordered" evidence="5">
    <location>
        <begin position="338"/>
        <end position="368"/>
    </location>
</feature>
<proteinExistence type="predicted"/>
<dbReference type="PANTHER" id="PTHR45694:SF18">
    <property type="entry name" value="GLUTAREDOXIN-1-RELATED"/>
    <property type="match status" value="1"/>
</dbReference>
<dbReference type="Proteomes" id="UP000664859">
    <property type="component" value="Unassembled WGS sequence"/>
</dbReference>
<feature type="transmembrane region" description="Helical" evidence="6">
    <location>
        <begin position="427"/>
        <end position="445"/>
    </location>
</feature>
<evidence type="ECO:0000256" key="3">
    <source>
        <dbReference type="ARBA" id="ARBA00022989"/>
    </source>
</evidence>
<feature type="domain" description="DUF4395" evidence="9">
    <location>
        <begin position="179"/>
        <end position="302"/>
    </location>
</feature>
<dbReference type="AlphaFoldDB" id="A0A836CB11"/>
<evidence type="ECO:0000256" key="1">
    <source>
        <dbReference type="ARBA" id="ARBA00004141"/>
    </source>
</evidence>
<evidence type="ECO:0000259" key="7">
    <source>
        <dbReference type="Pfam" id="PF00462"/>
    </source>
</evidence>
<dbReference type="Pfam" id="PF03595">
    <property type="entry name" value="SLAC1"/>
    <property type="match status" value="1"/>
</dbReference>
<feature type="domain" description="Hemerythrin-like" evidence="8">
    <location>
        <begin position="761"/>
        <end position="866"/>
    </location>
</feature>
<evidence type="ECO:0000256" key="6">
    <source>
        <dbReference type="SAM" id="Phobius"/>
    </source>
</evidence>
<dbReference type="InterPro" id="IPR036249">
    <property type="entry name" value="Thioredoxin-like_sf"/>
</dbReference>
<feature type="transmembrane region" description="Helical" evidence="6">
    <location>
        <begin position="720"/>
        <end position="739"/>
    </location>
</feature>
<dbReference type="InterPro" id="IPR002109">
    <property type="entry name" value="Glutaredoxin"/>
</dbReference>
<evidence type="ECO:0000259" key="8">
    <source>
        <dbReference type="Pfam" id="PF01814"/>
    </source>
</evidence>
<feature type="transmembrane region" description="Helical" evidence="6">
    <location>
        <begin position="290"/>
        <end position="309"/>
    </location>
</feature>
<dbReference type="InterPro" id="IPR038665">
    <property type="entry name" value="Voltage-dep_anion_channel_sf"/>
</dbReference>
<feature type="transmembrane region" description="Helical" evidence="6">
    <location>
        <begin position="491"/>
        <end position="512"/>
    </location>
</feature>
<feature type="transmembrane region" description="Helical" evidence="6">
    <location>
        <begin position="199"/>
        <end position="230"/>
    </location>
</feature>
<protein>
    <submittedName>
        <fullName evidence="10">Voltage-dependent anion channel-domain-containing protein</fullName>
    </submittedName>
</protein>
<comment type="subcellular location">
    <subcellularLocation>
        <location evidence="1">Membrane</location>
        <topology evidence="1">Multi-pass membrane protein</topology>
    </subcellularLocation>
</comment>
<dbReference type="EMBL" id="JAFCMP010000511">
    <property type="protein sequence ID" value="KAG5178887.1"/>
    <property type="molecule type" value="Genomic_DNA"/>
</dbReference>
<dbReference type="InterPro" id="IPR004695">
    <property type="entry name" value="SLAC1/Mae1/Ssu1/TehA"/>
</dbReference>
<feature type="transmembrane region" description="Helical" evidence="6">
    <location>
        <begin position="630"/>
        <end position="647"/>
    </location>
</feature>
<organism evidence="10 11">
    <name type="scientific">Tribonema minus</name>
    <dbReference type="NCBI Taxonomy" id="303371"/>
    <lineage>
        <taxon>Eukaryota</taxon>
        <taxon>Sar</taxon>
        <taxon>Stramenopiles</taxon>
        <taxon>Ochrophyta</taxon>
        <taxon>PX clade</taxon>
        <taxon>Xanthophyceae</taxon>
        <taxon>Tribonematales</taxon>
        <taxon>Tribonemataceae</taxon>
        <taxon>Tribonema</taxon>
    </lineage>
</organism>
<comment type="caution">
    <text evidence="10">The sequence shown here is derived from an EMBL/GenBank/DDBJ whole genome shotgun (WGS) entry which is preliminary data.</text>
</comment>
<dbReference type="Gene3D" id="1.20.120.520">
    <property type="entry name" value="nmb1532 protein domain like"/>
    <property type="match status" value="1"/>
</dbReference>
<feature type="transmembrane region" description="Helical" evidence="6">
    <location>
        <begin position="250"/>
        <end position="270"/>
    </location>
</feature>
<dbReference type="PANTHER" id="PTHR45694">
    <property type="entry name" value="GLUTAREDOXIN 2"/>
    <property type="match status" value="1"/>
</dbReference>
<dbReference type="Pfam" id="PF14340">
    <property type="entry name" value="DUF4395"/>
    <property type="match status" value="1"/>
</dbReference>